<dbReference type="AlphaFoldDB" id="A0A0W8FUF4"/>
<reference evidence="3" key="1">
    <citation type="journal article" date="2015" name="Proc. Natl. Acad. Sci. U.S.A.">
        <title>Networks of energetic and metabolic interactions define dynamics in microbial communities.</title>
        <authorList>
            <person name="Embree M."/>
            <person name="Liu J.K."/>
            <person name="Al-Bassam M.M."/>
            <person name="Zengler K."/>
        </authorList>
    </citation>
    <scope>NUCLEOTIDE SEQUENCE</scope>
</reference>
<name>A0A0W8FUF4_9ZZZZ</name>
<gene>
    <name evidence="3" type="ORF">ASZ90_005699</name>
</gene>
<dbReference type="EMBL" id="LNQE01000845">
    <property type="protein sequence ID" value="KUG24486.1"/>
    <property type="molecule type" value="Genomic_DNA"/>
</dbReference>
<dbReference type="InterPro" id="IPR043738">
    <property type="entry name" value="DUF5683"/>
</dbReference>
<evidence type="ECO:0000259" key="2">
    <source>
        <dbReference type="Pfam" id="PF18935"/>
    </source>
</evidence>
<keyword evidence="1" id="KW-0812">Transmembrane</keyword>
<evidence type="ECO:0000256" key="1">
    <source>
        <dbReference type="SAM" id="Phobius"/>
    </source>
</evidence>
<feature type="transmembrane region" description="Helical" evidence="1">
    <location>
        <begin position="29"/>
        <end position="48"/>
    </location>
</feature>
<dbReference type="Pfam" id="PF18935">
    <property type="entry name" value="DUF5683"/>
    <property type="match status" value="1"/>
</dbReference>
<evidence type="ECO:0000313" key="3">
    <source>
        <dbReference type="EMBL" id="KUG24486.1"/>
    </source>
</evidence>
<protein>
    <recommendedName>
        <fullName evidence="2">DUF5683 domain-containing protein</fullName>
    </recommendedName>
</protein>
<sequence length="121" mass="13602">MKKATKAVLFNALLFPGWGQIYLKQYKKGVLIISAIMAGTLSILWSVIQITRDTLKIAPFKKGTVTFDAVIQLAINSIKSMNCFHLSLILFFMLLLWIFSMIDAYKSGKKLQGVISVSNQR</sequence>
<keyword evidence="1" id="KW-0472">Membrane</keyword>
<comment type="caution">
    <text evidence="3">The sequence shown here is derived from an EMBL/GenBank/DDBJ whole genome shotgun (WGS) entry which is preliminary data.</text>
</comment>
<organism evidence="3">
    <name type="scientific">hydrocarbon metagenome</name>
    <dbReference type="NCBI Taxonomy" id="938273"/>
    <lineage>
        <taxon>unclassified sequences</taxon>
        <taxon>metagenomes</taxon>
        <taxon>ecological metagenomes</taxon>
    </lineage>
</organism>
<keyword evidence="1" id="KW-1133">Transmembrane helix</keyword>
<accession>A0A0W8FUF4</accession>
<proteinExistence type="predicted"/>
<feature type="domain" description="DUF5683" evidence="2">
    <location>
        <begin position="4"/>
        <end position="105"/>
    </location>
</feature>
<feature type="transmembrane region" description="Helical" evidence="1">
    <location>
        <begin position="84"/>
        <end position="102"/>
    </location>
</feature>